<dbReference type="Gene3D" id="3.40.50.150">
    <property type="entry name" value="Vaccinia Virus protein VP39"/>
    <property type="match status" value="1"/>
</dbReference>
<dbReference type="GO" id="GO:0032259">
    <property type="term" value="P:methylation"/>
    <property type="evidence" value="ECO:0007669"/>
    <property type="project" value="UniProtKB-KW"/>
</dbReference>
<evidence type="ECO:0000313" key="2">
    <source>
        <dbReference type="EMBL" id="GGO86272.1"/>
    </source>
</evidence>
<sequence length="277" mass="29383">MTKVYRGGMSGDTAFTGGVPELYERLLVPMIFAAPARLLAQAVLAEAPQRVLETAAGTGVLTRELLAAPGLEVVATDLNPPMLAAAQARMPDGASATVRWEVADALALPFADSEFDVVACQFGAMFFPDKVRGYAEALRVLRPGGRFVFNVWDTVATNPVPGVVSDAVSAARPGESLDFIRRTPHGYADRERITAELVEAGFAEVEVGLHQAPSRTTAAEAAVAFCQGTPLRAHIEASSLDLAEATELARVAVEERWGEGPFEAPIGWLQVTARVPA</sequence>
<dbReference type="PANTHER" id="PTHR43591">
    <property type="entry name" value="METHYLTRANSFERASE"/>
    <property type="match status" value="1"/>
</dbReference>
<dbReference type="SUPFAM" id="SSF53335">
    <property type="entry name" value="S-adenosyl-L-methionine-dependent methyltransferases"/>
    <property type="match status" value="1"/>
</dbReference>
<keyword evidence="2" id="KW-0830">Ubiquinone</keyword>
<organism evidence="2 3">
    <name type="scientific">Nocardioides phosphati</name>
    <dbReference type="NCBI Taxonomy" id="1867775"/>
    <lineage>
        <taxon>Bacteria</taxon>
        <taxon>Bacillati</taxon>
        <taxon>Actinomycetota</taxon>
        <taxon>Actinomycetes</taxon>
        <taxon>Propionibacteriales</taxon>
        <taxon>Nocardioidaceae</taxon>
        <taxon>Nocardioides</taxon>
    </lineage>
</organism>
<keyword evidence="2" id="KW-0808">Transferase</keyword>
<dbReference type="Pfam" id="PF08241">
    <property type="entry name" value="Methyltransf_11"/>
    <property type="match status" value="1"/>
</dbReference>
<dbReference type="Proteomes" id="UP000655410">
    <property type="component" value="Unassembled WGS sequence"/>
</dbReference>
<proteinExistence type="predicted"/>
<dbReference type="GO" id="GO:0008168">
    <property type="term" value="F:methyltransferase activity"/>
    <property type="evidence" value="ECO:0007669"/>
    <property type="project" value="UniProtKB-KW"/>
</dbReference>
<keyword evidence="2" id="KW-0489">Methyltransferase</keyword>
<evidence type="ECO:0000313" key="3">
    <source>
        <dbReference type="Proteomes" id="UP000655410"/>
    </source>
</evidence>
<protein>
    <submittedName>
        <fullName evidence="2">Ubiquinone/menaquinone biosynthesis methyltransferase</fullName>
    </submittedName>
</protein>
<dbReference type="EMBL" id="BMNI01000001">
    <property type="protein sequence ID" value="GGO86272.1"/>
    <property type="molecule type" value="Genomic_DNA"/>
</dbReference>
<comment type="caution">
    <text evidence="2">The sequence shown here is derived from an EMBL/GenBank/DDBJ whole genome shotgun (WGS) entry which is preliminary data.</text>
</comment>
<dbReference type="InterPro" id="IPR029063">
    <property type="entry name" value="SAM-dependent_MTases_sf"/>
</dbReference>
<evidence type="ECO:0000259" key="1">
    <source>
        <dbReference type="Pfam" id="PF08241"/>
    </source>
</evidence>
<dbReference type="CDD" id="cd02440">
    <property type="entry name" value="AdoMet_MTases"/>
    <property type="match status" value="1"/>
</dbReference>
<dbReference type="PANTHER" id="PTHR43591:SF24">
    <property type="entry name" value="2-METHOXY-6-POLYPRENYL-1,4-BENZOQUINOL METHYLASE, MITOCHONDRIAL"/>
    <property type="match status" value="1"/>
</dbReference>
<feature type="domain" description="Methyltransferase type 11" evidence="1">
    <location>
        <begin position="52"/>
        <end position="149"/>
    </location>
</feature>
<gene>
    <name evidence="2" type="primary">ubiE</name>
    <name evidence="2" type="ORF">GCM10011584_08190</name>
</gene>
<name>A0ABQ2N7I2_9ACTN</name>
<keyword evidence="3" id="KW-1185">Reference proteome</keyword>
<dbReference type="InterPro" id="IPR013216">
    <property type="entry name" value="Methyltransf_11"/>
</dbReference>
<accession>A0ABQ2N7I2</accession>
<reference evidence="3" key="1">
    <citation type="journal article" date="2019" name="Int. J. Syst. Evol. Microbiol.">
        <title>The Global Catalogue of Microorganisms (GCM) 10K type strain sequencing project: providing services to taxonomists for standard genome sequencing and annotation.</title>
        <authorList>
            <consortium name="The Broad Institute Genomics Platform"/>
            <consortium name="The Broad Institute Genome Sequencing Center for Infectious Disease"/>
            <person name="Wu L."/>
            <person name="Ma J."/>
        </authorList>
    </citation>
    <scope>NUCLEOTIDE SEQUENCE [LARGE SCALE GENOMIC DNA]</scope>
    <source>
        <strain evidence="3">CGMCC 4.7371</strain>
    </source>
</reference>